<reference evidence="1 2" key="1">
    <citation type="journal article" date="2014" name="World J. Microbiol. Biotechnol.">
        <title>Biodiversity and physiological characteristics of Antarctic and Arctic lichens-associated bacteria.</title>
        <authorList>
            <person name="Lee Y.M."/>
            <person name="Kim E.H."/>
            <person name="Lee H.K."/>
            <person name="Hong S.G."/>
        </authorList>
    </citation>
    <scope>NUCLEOTIDE SEQUENCE [LARGE SCALE GENOMIC DNA]</scope>
    <source>
        <strain evidence="1 2">PAMC 26569</strain>
    </source>
</reference>
<name>A0A6M8HNG9_9PROT</name>
<keyword evidence="2" id="KW-1185">Reference proteome</keyword>
<protein>
    <submittedName>
        <fullName evidence="1">HEPN domain-containing protein</fullName>
    </submittedName>
</protein>
<accession>A0A6M8HNG9</accession>
<proteinExistence type="predicted"/>
<dbReference type="AlphaFoldDB" id="A0A6M8HNG9"/>
<gene>
    <name evidence="1" type="ORF">HN018_07025</name>
</gene>
<dbReference type="EMBL" id="CP053708">
    <property type="protein sequence ID" value="QKE89827.1"/>
    <property type="molecule type" value="Genomic_DNA"/>
</dbReference>
<evidence type="ECO:0000313" key="2">
    <source>
        <dbReference type="Proteomes" id="UP000500767"/>
    </source>
</evidence>
<sequence length="267" mass="29953">MPTITPAAYPAMAYFGSYLVHLTTVLDGLRADPKKRWTMVPEEHARLRRFAGHIEDAATATEITLAKAASRRLINLLEEKDKNFGSLQTGDVRMISHQVDQILASMCEEVHTRRFFCVSASMAELYDQSHHLFGENVHKSFPDSTYDLSEAGMSLALGRYTAVVFHLMRAMESALKAVANTLGATVHDKDGIFLPWGPIASNLKTKIDAMSKGDKQIAWYSLHAHFHSVGKAWRNQTMHPQQIYTEDEAKQVFESVKSFMKTLAPII</sequence>
<dbReference type="KEGG" id="lck:HN018_07025"/>
<evidence type="ECO:0000313" key="1">
    <source>
        <dbReference type="EMBL" id="QKE89827.1"/>
    </source>
</evidence>
<organism evidence="1 2">
    <name type="scientific">Lichenicola cladoniae</name>
    <dbReference type="NCBI Taxonomy" id="1484109"/>
    <lineage>
        <taxon>Bacteria</taxon>
        <taxon>Pseudomonadati</taxon>
        <taxon>Pseudomonadota</taxon>
        <taxon>Alphaproteobacteria</taxon>
        <taxon>Acetobacterales</taxon>
        <taxon>Acetobacteraceae</taxon>
        <taxon>Lichenicola</taxon>
    </lineage>
</organism>
<dbReference type="RefSeq" id="WP_171834814.1">
    <property type="nucleotide sequence ID" value="NZ_CP053708.1"/>
</dbReference>
<dbReference type="Gene3D" id="1.20.120.330">
    <property type="entry name" value="Nucleotidyltransferases domain 2"/>
    <property type="match status" value="1"/>
</dbReference>
<dbReference type="Proteomes" id="UP000500767">
    <property type="component" value="Chromosome"/>
</dbReference>